<gene>
    <name evidence="3" type="ORF">AMATHDRAFT_68553</name>
</gene>
<evidence type="ECO:0000259" key="2">
    <source>
        <dbReference type="Pfam" id="PF20151"/>
    </source>
</evidence>
<dbReference type="EMBL" id="KZ302140">
    <property type="protein sequence ID" value="PFH47031.1"/>
    <property type="molecule type" value="Genomic_DNA"/>
</dbReference>
<feature type="transmembrane region" description="Helical" evidence="1">
    <location>
        <begin position="139"/>
        <end position="156"/>
    </location>
</feature>
<evidence type="ECO:0000256" key="1">
    <source>
        <dbReference type="SAM" id="Phobius"/>
    </source>
</evidence>
<keyword evidence="1" id="KW-1133">Transmembrane helix</keyword>
<feature type="transmembrane region" description="Helical" evidence="1">
    <location>
        <begin position="194"/>
        <end position="213"/>
    </location>
</feature>
<keyword evidence="4" id="KW-1185">Reference proteome</keyword>
<proteinExistence type="predicted"/>
<organism evidence="3 4">
    <name type="scientific">Amanita thiersii Skay4041</name>
    <dbReference type="NCBI Taxonomy" id="703135"/>
    <lineage>
        <taxon>Eukaryota</taxon>
        <taxon>Fungi</taxon>
        <taxon>Dikarya</taxon>
        <taxon>Basidiomycota</taxon>
        <taxon>Agaricomycotina</taxon>
        <taxon>Agaricomycetes</taxon>
        <taxon>Agaricomycetidae</taxon>
        <taxon>Agaricales</taxon>
        <taxon>Pluteineae</taxon>
        <taxon>Amanitaceae</taxon>
        <taxon>Amanita</taxon>
    </lineage>
</organism>
<feature type="transmembrane region" description="Helical" evidence="1">
    <location>
        <begin position="233"/>
        <end position="263"/>
    </location>
</feature>
<dbReference type="OrthoDB" id="2867313at2759"/>
<dbReference type="Proteomes" id="UP000242287">
    <property type="component" value="Unassembled WGS sequence"/>
</dbReference>
<evidence type="ECO:0000313" key="3">
    <source>
        <dbReference type="EMBL" id="PFH47031.1"/>
    </source>
</evidence>
<accession>A0A2A9NFJ7</accession>
<sequence length="306" mass="34528">MSSNTQVTAFQDARITSYAEVAGLTLLLYDHFLMLDGEVKYIWPSRLSLVTFLYYVSKYSCFLYVLIICFRKSYPPRSALHIMSRGIPGTYLPTSILHTHCRGITILAGWTHIVGLSAAEGILATKAWAVWAESKKMRILIMIAFFVFLTASYPFLELFVESLRFDIEPSLLDDSNMKGCIAIAVDPRYNIIDWVILMVFDAFVTLLLVFRGLQAYGLGGNSELFRVIYRDGLIFYILATAVSLVTAVLMSSLSSGLVLLLLFPSRVLHVNLTSRIVLRTRQLIEQSVHRFDNCGQELPTCDTSLY</sequence>
<protein>
    <recommendedName>
        <fullName evidence="2">DUF6533 domain-containing protein</fullName>
    </recommendedName>
</protein>
<evidence type="ECO:0000313" key="4">
    <source>
        <dbReference type="Proteomes" id="UP000242287"/>
    </source>
</evidence>
<feature type="domain" description="DUF6533" evidence="2">
    <location>
        <begin position="18"/>
        <end position="61"/>
    </location>
</feature>
<reference evidence="3 4" key="1">
    <citation type="submission" date="2014-02" db="EMBL/GenBank/DDBJ databases">
        <title>Transposable element dynamics among asymbiotic and ectomycorrhizal Amanita fungi.</title>
        <authorList>
            <consortium name="DOE Joint Genome Institute"/>
            <person name="Hess J."/>
            <person name="Skrede I."/>
            <person name="Wolfe B."/>
            <person name="LaButti K."/>
            <person name="Ohm R.A."/>
            <person name="Grigoriev I.V."/>
            <person name="Pringle A."/>
        </authorList>
    </citation>
    <scope>NUCLEOTIDE SEQUENCE [LARGE SCALE GENOMIC DNA]</scope>
    <source>
        <strain evidence="3 4">SKay4041</strain>
    </source>
</reference>
<dbReference type="InterPro" id="IPR045340">
    <property type="entry name" value="DUF6533"/>
</dbReference>
<keyword evidence="1" id="KW-0812">Transmembrane</keyword>
<dbReference type="AlphaFoldDB" id="A0A2A9NFJ7"/>
<name>A0A2A9NFJ7_9AGAR</name>
<keyword evidence="1" id="KW-0472">Membrane</keyword>
<dbReference type="Pfam" id="PF20151">
    <property type="entry name" value="DUF6533"/>
    <property type="match status" value="1"/>
</dbReference>
<feature type="transmembrane region" description="Helical" evidence="1">
    <location>
        <begin position="52"/>
        <end position="70"/>
    </location>
</feature>